<protein>
    <submittedName>
        <fullName evidence="6">ATP-grasp domain-containing protein</fullName>
    </submittedName>
</protein>
<evidence type="ECO:0000256" key="3">
    <source>
        <dbReference type="ARBA" id="ARBA00022840"/>
    </source>
</evidence>
<evidence type="ECO:0000313" key="7">
    <source>
        <dbReference type="Proteomes" id="UP000323876"/>
    </source>
</evidence>
<gene>
    <name evidence="6" type="ORF">F3087_32975</name>
</gene>
<keyword evidence="7" id="KW-1185">Reference proteome</keyword>
<dbReference type="InterPro" id="IPR011761">
    <property type="entry name" value="ATP-grasp"/>
</dbReference>
<dbReference type="Gene3D" id="3.30.470.20">
    <property type="entry name" value="ATP-grasp fold, B domain"/>
    <property type="match status" value="1"/>
</dbReference>
<dbReference type="PANTHER" id="PTHR43585:SF2">
    <property type="entry name" value="ATP-GRASP ENZYME FSQD"/>
    <property type="match status" value="1"/>
</dbReference>
<sequence length="401" mass="42995">MIRHFLLIGGARDVAPVLRDRRPELRITTMVAVPRLHRIRHSGLCTRVIALDDSATTAEWVALARRVHELEPMHAVGAFGEYDQHRAAAIAAALGLPFHTPEVIARVYDKTLMRQRLRACGIDDTPAAAVETAQDLEHFADEHGLPLILKPRSGSGSERIVRVSTAAELPAALSQVDGDQLVERYLDGDEVSVEAFSEGGVHRIVGITRKLKDAGFVEIGHVIRAATATDEPVARYVRSVLDALGISYGPTHTELIRTVAGPRIVETHTRAGGDQLPQLLHAATGIDLVELAVRQSLGEQVLPVLDAMLAEPGRASRAGAIRYQVPPASGRLLRVDHVDEAAAMAGVTGCTLLKEPGAPLVVPMRDSDDRVAYCTSLADDVESAAAAAELAAQRLEVVLAP</sequence>
<evidence type="ECO:0000256" key="2">
    <source>
        <dbReference type="ARBA" id="ARBA00022741"/>
    </source>
</evidence>
<organism evidence="6 7">
    <name type="scientific">Nocardia colli</name>
    <dbReference type="NCBI Taxonomy" id="2545717"/>
    <lineage>
        <taxon>Bacteria</taxon>
        <taxon>Bacillati</taxon>
        <taxon>Actinomycetota</taxon>
        <taxon>Actinomycetes</taxon>
        <taxon>Mycobacteriales</taxon>
        <taxon>Nocardiaceae</taxon>
        <taxon>Nocardia</taxon>
    </lineage>
</organism>
<dbReference type="Pfam" id="PF18603">
    <property type="entry name" value="LAL_C2"/>
    <property type="match status" value="1"/>
</dbReference>
<dbReference type="Proteomes" id="UP000323876">
    <property type="component" value="Unassembled WGS sequence"/>
</dbReference>
<dbReference type="InterPro" id="IPR040570">
    <property type="entry name" value="LAL_C2"/>
</dbReference>
<dbReference type="SUPFAM" id="SSF56059">
    <property type="entry name" value="Glutathione synthetase ATP-binding domain-like"/>
    <property type="match status" value="1"/>
</dbReference>
<evidence type="ECO:0000256" key="4">
    <source>
        <dbReference type="PROSITE-ProRule" id="PRU00409"/>
    </source>
</evidence>
<keyword evidence="2 4" id="KW-0547">Nucleotide-binding</keyword>
<proteinExistence type="predicted"/>
<evidence type="ECO:0000259" key="5">
    <source>
        <dbReference type="PROSITE" id="PS50975"/>
    </source>
</evidence>
<evidence type="ECO:0000256" key="1">
    <source>
        <dbReference type="ARBA" id="ARBA00022598"/>
    </source>
</evidence>
<dbReference type="EMBL" id="VXLC01000018">
    <property type="protein sequence ID" value="KAA8884781.1"/>
    <property type="molecule type" value="Genomic_DNA"/>
</dbReference>
<feature type="domain" description="ATP-grasp" evidence="5">
    <location>
        <begin position="114"/>
        <end position="297"/>
    </location>
</feature>
<dbReference type="RefSeq" id="WP_150406000.1">
    <property type="nucleotide sequence ID" value="NZ_VXLC01000018.1"/>
</dbReference>
<comment type="caution">
    <text evidence="6">The sequence shown here is derived from an EMBL/GenBank/DDBJ whole genome shotgun (WGS) entry which is preliminary data.</text>
</comment>
<dbReference type="PROSITE" id="PS50975">
    <property type="entry name" value="ATP_GRASP"/>
    <property type="match status" value="1"/>
</dbReference>
<accession>A0A5N0EBA8</accession>
<reference evidence="6 7" key="1">
    <citation type="submission" date="2019-09" db="EMBL/GenBank/DDBJ databases">
        <authorList>
            <person name="Wang X."/>
        </authorList>
    </citation>
    <scope>NUCLEOTIDE SEQUENCE [LARGE SCALE GENOMIC DNA]</scope>
    <source>
        <strain evidence="6 7">CICC 11023</strain>
    </source>
</reference>
<keyword evidence="3 4" id="KW-0067">ATP-binding</keyword>
<dbReference type="GO" id="GO:0016874">
    <property type="term" value="F:ligase activity"/>
    <property type="evidence" value="ECO:0007669"/>
    <property type="project" value="UniProtKB-KW"/>
</dbReference>
<dbReference type="GO" id="GO:0046872">
    <property type="term" value="F:metal ion binding"/>
    <property type="evidence" value="ECO:0007669"/>
    <property type="project" value="InterPro"/>
</dbReference>
<dbReference type="AlphaFoldDB" id="A0A5N0EBA8"/>
<dbReference type="OrthoDB" id="24041at2"/>
<dbReference type="Pfam" id="PF13535">
    <property type="entry name" value="ATP-grasp_4"/>
    <property type="match status" value="1"/>
</dbReference>
<dbReference type="PANTHER" id="PTHR43585">
    <property type="entry name" value="FUMIPYRROLE BIOSYNTHESIS PROTEIN C"/>
    <property type="match status" value="1"/>
</dbReference>
<dbReference type="GO" id="GO:0005524">
    <property type="term" value="F:ATP binding"/>
    <property type="evidence" value="ECO:0007669"/>
    <property type="project" value="UniProtKB-UniRule"/>
</dbReference>
<name>A0A5N0EBA8_9NOCA</name>
<keyword evidence="1" id="KW-0436">Ligase</keyword>
<evidence type="ECO:0000313" key="6">
    <source>
        <dbReference type="EMBL" id="KAA8884781.1"/>
    </source>
</evidence>
<dbReference type="InterPro" id="IPR052032">
    <property type="entry name" value="ATP-dep_AA_Ligase"/>
</dbReference>